<gene>
    <name evidence="7" type="ORF">HRQ87_11855</name>
</gene>
<dbReference type="Pfam" id="PF00929">
    <property type="entry name" value="RNase_T"/>
    <property type="match status" value="1"/>
</dbReference>
<feature type="signal peptide" evidence="5">
    <location>
        <begin position="1"/>
        <end position="24"/>
    </location>
</feature>
<evidence type="ECO:0000256" key="5">
    <source>
        <dbReference type="SAM" id="SignalP"/>
    </source>
</evidence>
<keyword evidence="5" id="KW-0732">Signal</keyword>
<dbReference type="EMBL" id="JABUFE010000006">
    <property type="protein sequence ID" value="NSX55500.1"/>
    <property type="molecule type" value="Genomic_DNA"/>
</dbReference>
<sequence>MTNLSLRLRIFLFFCFLAVASIMAASVAAWVGYGRSDAPQAASAFVFTALFSSLLSVMATAGIWLLFDENVAKPIERIAADLRARAHANINQDIDAEAAKYLGDLAPAAQAMTAQLSTATMDTAQTIAEKTASLQSEKERLTAILSDIPIAVILVNPEHQIVLYDGQASDLLSFEGPARLNAYLFDYLEAGGIKSALKTLRNNDLPRITFTALSRSGRSYDAVIRPMGGDAGYMITLEPQEDVTQDLAPHAERPLVYDFSLIERQKRCDLHDKPLNDLCFVVFDTETTGLLPHKDEIVQIGAVRMLRGHMIEGESFEILVNPGRKIPESSTKVHGITNAMVTDAPAIDQAGASFHHFARDAVLVAHNAPFDMAFLHRHKKRIGLTFDHPVLDTVLLSAVLFGGSSTHTLDALGDRLGVRIPAHLRHTAMGDAVATAQVMEKMLPMLIARGFITFGDVLNEVRKHQRIVEDLNA</sequence>
<feature type="chain" id="PRO_5045971979" description="DNA-directed DNA polymerase" evidence="5">
    <location>
        <begin position="25"/>
        <end position="473"/>
    </location>
</feature>
<name>A0ABX2ISH6_9RHOB</name>
<dbReference type="Proteomes" id="UP000777935">
    <property type="component" value="Unassembled WGS sequence"/>
</dbReference>
<evidence type="ECO:0000256" key="3">
    <source>
        <dbReference type="ARBA" id="ARBA00049244"/>
    </source>
</evidence>
<feature type="transmembrane region" description="Helical" evidence="4">
    <location>
        <begin position="44"/>
        <end position="67"/>
    </location>
</feature>
<accession>A0ABX2ISH6</accession>
<protein>
    <recommendedName>
        <fullName evidence="1">DNA-directed DNA polymerase</fullName>
        <ecNumber evidence="1">2.7.7.7</ecNumber>
    </recommendedName>
</protein>
<dbReference type="InterPro" id="IPR036397">
    <property type="entry name" value="RNaseH_sf"/>
</dbReference>
<dbReference type="Gene3D" id="3.30.420.10">
    <property type="entry name" value="Ribonuclease H-like superfamily/Ribonuclease H"/>
    <property type="match status" value="1"/>
</dbReference>
<comment type="caution">
    <text evidence="7">The sequence shown here is derived from an EMBL/GenBank/DDBJ whole genome shotgun (WGS) entry which is preliminary data.</text>
</comment>
<dbReference type="InterPro" id="IPR013520">
    <property type="entry name" value="Ribonucl_H"/>
</dbReference>
<dbReference type="Gene3D" id="6.10.340.10">
    <property type="match status" value="1"/>
</dbReference>
<evidence type="ECO:0000256" key="4">
    <source>
        <dbReference type="SAM" id="Phobius"/>
    </source>
</evidence>
<keyword evidence="7" id="KW-0378">Hydrolase</keyword>
<keyword evidence="7" id="KW-0269">Exonuclease</keyword>
<reference evidence="7 8" key="1">
    <citation type="submission" date="2020-06" db="EMBL/GenBank/DDBJ databases">
        <title>Sulfitobacter algicola sp. nov., isolated from green algae.</title>
        <authorList>
            <person name="Wang C."/>
        </authorList>
    </citation>
    <scope>NUCLEOTIDE SEQUENCE [LARGE SCALE GENOMIC DNA]</scope>
    <source>
        <strain evidence="7 8">1151</strain>
    </source>
</reference>
<evidence type="ECO:0000256" key="1">
    <source>
        <dbReference type="ARBA" id="ARBA00012417"/>
    </source>
</evidence>
<dbReference type="PANTHER" id="PTHR30231">
    <property type="entry name" value="DNA POLYMERASE III SUBUNIT EPSILON"/>
    <property type="match status" value="1"/>
</dbReference>
<dbReference type="CDD" id="cd06127">
    <property type="entry name" value="DEDDh"/>
    <property type="match status" value="1"/>
</dbReference>
<dbReference type="GO" id="GO:0004527">
    <property type="term" value="F:exonuclease activity"/>
    <property type="evidence" value="ECO:0007669"/>
    <property type="project" value="UniProtKB-KW"/>
</dbReference>
<dbReference type="PANTHER" id="PTHR30231:SF41">
    <property type="entry name" value="DNA POLYMERASE III SUBUNIT EPSILON"/>
    <property type="match status" value="1"/>
</dbReference>
<keyword evidence="7" id="KW-0540">Nuclease</keyword>
<proteinExistence type="predicted"/>
<evidence type="ECO:0000313" key="8">
    <source>
        <dbReference type="Proteomes" id="UP000777935"/>
    </source>
</evidence>
<evidence type="ECO:0000259" key="6">
    <source>
        <dbReference type="SMART" id="SM00479"/>
    </source>
</evidence>
<keyword evidence="4" id="KW-0812">Transmembrane</keyword>
<organism evidence="7 8">
    <name type="scientific">Parasulfitobacter algicola</name>
    <dbReference type="NCBI Taxonomy" id="2614809"/>
    <lineage>
        <taxon>Bacteria</taxon>
        <taxon>Pseudomonadati</taxon>
        <taxon>Pseudomonadota</taxon>
        <taxon>Alphaproteobacteria</taxon>
        <taxon>Rhodobacterales</taxon>
        <taxon>Roseobacteraceae</taxon>
        <taxon>Parasulfitobacter</taxon>
    </lineage>
</organism>
<comment type="catalytic activity">
    <reaction evidence="3">
        <text>DNA(n) + a 2'-deoxyribonucleoside 5'-triphosphate = DNA(n+1) + diphosphate</text>
        <dbReference type="Rhea" id="RHEA:22508"/>
        <dbReference type="Rhea" id="RHEA-COMP:17339"/>
        <dbReference type="Rhea" id="RHEA-COMP:17340"/>
        <dbReference type="ChEBI" id="CHEBI:33019"/>
        <dbReference type="ChEBI" id="CHEBI:61560"/>
        <dbReference type="ChEBI" id="CHEBI:173112"/>
        <dbReference type="EC" id="2.7.7.7"/>
    </reaction>
</comment>
<dbReference type="EC" id="2.7.7.7" evidence="1"/>
<dbReference type="SMART" id="SM00479">
    <property type="entry name" value="EXOIII"/>
    <property type="match status" value="1"/>
</dbReference>
<keyword evidence="8" id="KW-1185">Reference proteome</keyword>
<dbReference type="RefSeq" id="WP_174138556.1">
    <property type="nucleotide sequence ID" value="NZ_JABUFE010000006.1"/>
</dbReference>
<dbReference type="InterPro" id="IPR006054">
    <property type="entry name" value="DnaQ"/>
</dbReference>
<keyword evidence="4" id="KW-1133">Transmembrane helix</keyword>
<evidence type="ECO:0000256" key="2">
    <source>
        <dbReference type="ARBA" id="ARBA00025483"/>
    </source>
</evidence>
<dbReference type="NCBIfam" id="TIGR00573">
    <property type="entry name" value="dnaq"/>
    <property type="match status" value="1"/>
</dbReference>
<keyword evidence="4" id="KW-0472">Membrane</keyword>
<dbReference type="InterPro" id="IPR012337">
    <property type="entry name" value="RNaseH-like_sf"/>
</dbReference>
<dbReference type="SUPFAM" id="SSF53098">
    <property type="entry name" value="Ribonuclease H-like"/>
    <property type="match status" value="1"/>
</dbReference>
<comment type="function">
    <text evidence="2">DNA polymerase III is a complex, multichain enzyme responsible for most of the replicative synthesis in bacteria. The epsilon subunit contain the editing function and is a proofreading 3'-5' exonuclease.</text>
</comment>
<feature type="domain" description="Exonuclease" evidence="6">
    <location>
        <begin position="279"/>
        <end position="448"/>
    </location>
</feature>
<evidence type="ECO:0000313" key="7">
    <source>
        <dbReference type="EMBL" id="NSX55500.1"/>
    </source>
</evidence>